<evidence type="ECO:0000256" key="2">
    <source>
        <dbReference type="ARBA" id="ARBA00022692"/>
    </source>
</evidence>
<feature type="domain" description="Rhodopsin" evidence="7">
    <location>
        <begin position="28"/>
        <end position="265"/>
    </location>
</feature>
<feature type="transmembrane region" description="Helical" evidence="6">
    <location>
        <begin position="242"/>
        <end position="264"/>
    </location>
</feature>
<dbReference type="AlphaFoldDB" id="A0A1Y2E6W0"/>
<evidence type="ECO:0000256" key="4">
    <source>
        <dbReference type="ARBA" id="ARBA00023136"/>
    </source>
</evidence>
<comment type="caution">
    <text evidence="8">The sequence shown here is derived from an EMBL/GenBank/DDBJ whole genome shotgun (WGS) entry which is preliminary data.</text>
</comment>
<dbReference type="InParanoid" id="A0A1Y2E6W0"/>
<dbReference type="OrthoDB" id="10017208at2759"/>
<dbReference type="Pfam" id="PF20684">
    <property type="entry name" value="Fung_rhodopsin"/>
    <property type="match status" value="1"/>
</dbReference>
<accession>A0A1Y2E6W0</accession>
<comment type="similarity">
    <text evidence="5">Belongs to the SAT4 family.</text>
</comment>
<keyword evidence="9" id="KW-1185">Reference proteome</keyword>
<feature type="transmembrane region" description="Helical" evidence="6">
    <location>
        <begin position="49"/>
        <end position="69"/>
    </location>
</feature>
<dbReference type="RefSeq" id="XP_040717640.1">
    <property type="nucleotide sequence ID" value="XM_040858125.1"/>
</dbReference>
<evidence type="ECO:0000313" key="9">
    <source>
        <dbReference type="Proteomes" id="UP000193689"/>
    </source>
</evidence>
<feature type="transmembrane region" description="Helical" evidence="6">
    <location>
        <begin position="6"/>
        <end position="28"/>
    </location>
</feature>
<protein>
    <recommendedName>
        <fullName evidence="7">Rhodopsin domain-containing protein</fullName>
    </recommendedName>
</protein>
<dbReference type="PANTHER" id="PTHR33048">
    <property type="entry name" value="PTH11-LIKE INTEGRAL MEMBRANE PROTEIN (AFU_ORTHOLOGUE AFUA_5G11245)"/>
    <property type="match status" value="1"/>
</dbReference>
<keyword evidence="3 6" id="KW-1133">Transmembrane helix</keyword>
<dbReference type="InterPro" id="IPR049326">
    <property type="entry name" value="Rhodopsin_dom_fungi"/>
</dbReference>
<dbReference type="PANTHER" id="PTHR33048:SF47">
    <property type="entry name" value="INTEGRAL MEMBRANE PROTEIN-RELATED"/>
    <property type="match status" value="1"/>
</dbReference>
<proteinExistence type="inferred from homology"/>
<feature type="transmembrane region" description="Helical" evidence="6">
    <location>
        <begin position="81"/>
        <end position="102"/>
    </location>
</feature>
<comment type="subcellular location">
    <subcellularLocation>
        <location evidence="1">Membrane</location>
        <topology evidence="1">Multi-pass membrane protein</topology>
    </subcellularLocation>
</comment>
<gene>
    <name evidence="8" type="ORF">BCR38DRAFT_407036</name>
</gene>
<dbReference type="Proteomes" id="UP000193689">
    <property type="component" value="Unassembled WGS sequence"/>
</dbReference>
<dbReference type="InterPro" id="IPR052337">
    <property type="entry name" value="SAT4-like"/>
</dbReference>
<keyword evidence="4 6" id="KW-0472">Membrane</keyword>
<evidence type="ECO:0000256" key="1">
    <source>
        <dbReference type="ARBA" id="ARBA00004141"/>
    </source>
</evidence>
<feature type="transmembrane region" description="Helical" evidence="6">
    <location>
        <begin position="169"/>
        <end position="189"/>
    </location>
</feature>
<evidence type="ECO:0000313" key="8">
    <source>
        <dbReference type="EMBL" id="ORY67016.1"/>
    </source>
</evidence>
<feature type="transmembrane region" description="Helical" evidence="6">
    <location>
        <begin position="123"/>
        <end position="143"/>
    </location>
</feature>
<reference evidence="8 9" key="1">
    <citation type="submission" date="2016-07" db="EMBL/GenBank/DDBJ databases">
        <title>Pervasive Adenine N6-methylation of Active Genes in Fungi.</title>
        <authorList>
            <consortium name="DOE Joint Genome Institute"/>
            <person name="Mondo S.J."/>
            <person name="Dannebaum R.O."/>
            <person name="Kuo R.C."/>
            <person name="Labutti K."/>
            <person name="Haridas S."/>
            <person name="Kuo A."/>
            <person name="Salamov A."/>
            <person name="Ahrendt S.R."/>
            <person name="Lipzen A."/>
            <person name="Sullivan W."/>
            <person name="Andreopoulos W.B."/>
            <person name="Clum A."/>
            <person name="Lindquist E."/>
            <person name="Daum C."/>
            <person name="Ramamoorthy G.K."/>
            <person name="Gryganskyi A."/>
            <person name="Culley D."/>
            <person name="Magnuson J.K."/>
            <person name="James T.Y."/>
            <person name="O'Malley M.A."/>
            <person name="Stajich J.E."/>
            <person name="Spatafora J.W."/>
            <person name="Visel A."/>
            <person name="Grigoriev I.V."/>
        </authorList>
    </citation>
    <scope>NUCLEOTIDE SEQUENCE [LARGE SCALE GENOMIC DNA]</scope>
    <source>
        <strain evidence="8 9">CBS 129021</strain>
    </source>
</reference>
<evidence type="ECO:0000256" key="5">
    <source>
        <dbReference type="ARBA" id="ARBA00038359"/>
    </source>
</evidence>
<name>A0A1Y2E6W0_9PEZI</name>
<evidence type="ECO:0000256" key="6">
    <source>
        <dbReference type="SAM" id="Phobius"/>
    </source>
</evidence>
<keyword evidence="2 6" id="KW-0812">Transmembrane</keyword>
<dbReference type="EMBL" id="MCFJ01000004">
    <property type="protein sequence ID" value="ORY67016.1"/>
    <property type="molecule type" value="Genomic_DNA"/>
</dbReference>
<dbReference type="GO" id="GO:0016020">
    <property type="term" value="C:membrane"/>
    <property type="evidence" value="ECO:0007669"/>
    <property type="project" value="UniProtKB-SubCell"/>
</dbReference>
<dbReference type="GeneID" id="63774337"/>
<feature type="transmembrane region" description="Helical" evidence="6">
    <location>
        <begin position="201"/>
        <end position="222"/>
    </location>
</feature>
<evidence type="ECO:0000259" key="7">
    <source>
        <dbReference type="Pfam" id="PF20684"/>
    </source>
</evidence>
<sequence>MSDLSLGGFALLVCVYIFTVACTAILGLRFLAARLTRRRFYLDDGFVGLAYINTVVLGGCVIWAIYNGLGRHIIELNPQEIGVQFKLVVASGVTWLLGTVTIKMSMLCLYNRLFSSSTNTRRWASVLMVLVSCYGIAFITVFLTNCQPIDQMWNPVPDGWCRDLSIDEFVSVSINLVLDLSIVLLPMPVLWRMQMTTRKKVFISIMFGLGLVTIGIMCWRLEATVQSSKNPDFTFTLANIGLISMLELWLGIICACIPTLTPLLKTYVNPALKKIVSIGSSATRSFRGPERLKSVSRSRFRAWFTQTERTRQSRL</sequence>
<evidence type="ECO:0000256" key="3">
    <source>
        <dbReference type="ARBA" id="ARBA00022989"/>
    </source>
</evidence>
<organism evidence="8 9">
    <name type="scientific">Pseudomassariella vexata</name>
    <dbReference type="NCBI Taxonomy" id="1141098"/>
    <lineage>
        <taxon>Eukaryota</taxon>
        <taxon>Fungi</taxon>
        <taxon>Dikarya</taxon>
        <taxon>Ascomycota</taxon>
        <taxon>Pezizomycotina</taxon>
        <taxon>Sordariomycetes</taxon>
        <taxon>Xylariomycetidae</taxon>
        <taxon>Amphisphaeriales</taxon>
        <taxon>Pseudomassariaceae</taxon>
        <taxon>Pseudomassariella</taxon>
    </lineage>
</organism>